<accession>A0A1N6MX12</accession>
<dbReference type="RefSeq" id="WP_086956801.1">
    <property type="nucleotide sequence ID" value="NZ_CAWNQC010000228.1"/>
</dbReference>
<proteinExistence type="predicted"/>
<dbReference type="Gene3D" id="1.20.5.170">
    <property type="match status" value="1"/>
</dbReference>
<dbReference type="AlphaFoldDB" id="A0A1N6MX12"/>
<dbReference type="EMBL" id="FTLG01000091">
    <property type="protein sequence ID" value="SIP73314.1"/>
    <property type="molecule type" value="Genomic_DNA"/>
</dbReference>
<evidence type="ECO:0008006" key="5">
    <source>
        <dbReference type="Google" id="ProtNLM"/>
    </source>
</evidence>
<name>A0A1N6MX12_9GAMM</name>
<evidence type="ECO:0000313" key="2">
    <source>
        <dbReference type="EMBL" id="SIP73314.1"/>
    </source>
</evidence>
<reference evidence="1 4" key="3">
    <citation type="journal article" date="2017" name="Nat. Microbiol.">
        <title>Natural product diversity associated with the nematode symbionts Photorhabdus and Xenorhabdus.</title>
        <authorList>
            <person name="Tobias N.J."/>
            <person name="Wolff H."/>
            <person name="Djahanschiri B."/>
            <person name="Grundmann F."/>
            <person name="Kronenwerth M."/>
            <person name="Shi Y.M."/>
            <person name="Simonyi S."/>
            <person name="Grun P."/>
            <person name="Shapiro-Ilan D."/>
            <person name="Pidot S.J."/>
            <person name="Stinear T.P."/>
            <person name="Ebersberger I."/>
            <person name="Bode H.B."/>
        </authorList>
    </citation>
    <scope>NUCLEOTIDE SEQUENCE [LARGE SCALE GENOMIC DNA]</scope>
    <source>
        <strain evidence="1 4">DSM 16336</strain>
    </source>
</reference>
<dbReference type="Proteomes" id="UP000224871">
    <property type="component" value="Unassembled WGS sequence"/>
</dbReference>
<evidence type="ECO:0000313" key="1">
    <source>
        <dbReference type="EMBL" id="PHM33323.1"/>
    </source>
</evidence>
<evidence type="ECO:0000313" key="3">
    <source>
        <dbReference type="Proteomes" id="UP000196435"/>
    </source>
</evidence>
<sequence length="116" mass="12898">MMKIKVHSPFRFIPETGEAQDFEEGVHHVSEDVAKHWFVQAHAEIVGAAEESIPADYDAELTELRGSVSSLTQTLSERDKQITELNQQLKERDDHIADLLIQGDQSSGGKNGGNKK</sequence>
<dbReference type="OrthoDB" id="6445976at2"/>
<keyword evidence="4" id="KW-1185">Reference proteome</keyword>
<reference evidence="3" key="1">
    <citation type="submission" date="2016-12" db="EMBL/GenBank/DDBJ databases">
        <authorList>
            <person name="Gaudriault S."/>
        </authorList>
    </citation>
    <scope>NUCLEOTIDE SEQUENCE [LARGE SCALE GENOMIC DNA]</scope>
    <source>
        <strain evidence="3">HGB1681 (deposited as PTA-6826 in the American Type Culture Collection)</strain>
    </source>
</reference>
<dbReference type="EMBL" id="NIBU01000031">
    <property type="protein sequence ID" value="PHM33323.1"/>
    <property type="molecule type" value="Genomic_DNA"/>
</dbReference>
<protein>
    <recommendedName>
        <fullName evidence="5">Bacteriophage protein</fullName>
    </recommendedName>
</protein>
<organism evidence="2 3">
    <name type="scientific">Xenorhabdus innexi</name>
    <dbReference type="NCBI Taxonomy" id="290109"/>
    <lineage>
        <taxon>Bacteria</taxon>
        <taxon>Pseudomonadati</taxon>
        <taxon>Pseudomonadota</taxon>
        <taxon>Gammaproteobacteria</taxon>
        <taxon>Enterobacterales</taxon>
        <taxon>Morganellaceae</taxon>
        <taxon>Xenorhabdus</taxon>
    </lineage>
</organism>
<dbReference type="Proteomes" id="UP000196435">
    <property type="component" value="Unassembled WGS sequence"/>
</dbReference>
<evidence type="ECO:0000313" key="4">
    <source>
        <dbReference type="Proteomes" id="UP000224871"/>
    </source>
</evidence>
<gene>
    <name evidence="1" type="ORF">Xinn_02580</name>
    <name evidence="2" type="ORF">XIS1_1800037</name>
</gene>
<reference evidence="2" key="2">
    <citation type="submission" date="2016-12" db="EMBL/GenBank/DDBJ databases">
        <authorList>
            <person name="Song W.-J."/>
            <person name="Kurnit D.M."/>
        </authorList>
    </citation>
    <scope>NUCLEOTIDE SEQUENCE [LARGE SCALE GENOMIC DNA]</scope>
    <source>
        <strain evidence="2">HGB1681</strain>
    </source>
</reference>